<keyword evidence="2" id="KW-1185">Reference proteome</keyword>
<evidence type="ECO:0000313" key="1">
    <source>
        <dbReference type="EMBL" id="MDR6209291.1"/>
    </source>
</evidence>
<name>A0ACC6IEY5_9ACTN</name>
<dbReference type="Proteomes" id="UP001261666">
    <property type="component" value="Unassembled WGS sequence"/>
</dbReference>
<evidence type="ECO:0000313" key="2">
    <source>
        <dbReference type="Proteomes" id="UP001261666"/>
    </source>
</evidence>
<reference evidence="1" key="1">
    <citation type="submission" date="2023-08" db="EMBL/GenBank/DDBJ databases">
        <title>Functional and genomic diversity of the sorghum phyllosphere microbiome.</title>
        <authorList>
            <person name="Shade A."/>
        </authorList>
    </citation>
    <scope>NUCLEOTIDE SEQUENCE</scope>
    <source>
        <strain evidence="1">SORGH_AS_0885</strain>
    </source>
</reference>
<sequence>MTVGSGADHDVVVVGGGNAGISLAARLLRRGVRDVALVEPRERHHYRPLLSYVGAGLAPMSSVERPTRSLVPDGCTLVPDRVTAVDPGGHDAPAAVHTAGGRRLRARTLVLCPGLEEDWDATPGLAAAYADGWAASTFVGESATRVWPALRDLETGRLLFSVPPEPAPCAPTALKPLLMACDHWRRRGVLQRLDLTLVLPYDAALGVAGPDRHLEDAFASYGVRVVRGARVERLADRSVTVTSPGGVEVADDLAFAHVVPHYRAPRWITDAGLAGDTAAGLVDVDPGTMRHRHHPAVWALGDVADLGTRPSGGALRRQVAVLADLLTGGPVADDGPRYDGYTVMPITLDRRRLMLVEIDRDGRPAPTVPFPDLARPRRSTWLVDRYGLPQVYFRRILRGRV</sequence>
<keyword evidence="1" id="KW-0560">Oxidoreductase</keyword>
<proteinExistence type="predicted"/>
<dbReference type="EC" id="1.8.5.4" evidence="1"/>
<organism evidence="1 2">
    <name type="scientific">Nocardioides zeae</name>
    <dbReference type="NCBI Taxonomy" id="1457234"/>
    <lineage>
        <taxon>Bacteria</taxon>
        <taxon>Bacillati</taxon>
        <taxon>Actinomycetota</taxon>
        <taxon>Actinomycetes</taxon>
        <taxon>Propionibacteriales</taxon>
        <taxon>Nocardioidaceae</taxon>
        <taxon>Nocardioides</taxon>
    </lineage>
</organism>
<gene>
    <name evidence="1" type="ORF">QE364_000983</name>
</gene>
<comment type="caution">
    <text evidence="1">The sequence shown here is derived from an EMBL/GenBank/DDBJ whole genome shotgun (WGS) entry which is preliminary data.</text>
</comment>
<accession>A0ACC6IEY5</accession>
<protein>
    <submittedName>
        <fullName evidence="1">Sulfide:quinone oxidoreductase</fullName>
        <ecNumber evidence="1">1.8.5.4</ecNumber>
    </submittedName>
</protein>
<dbReference type="EMBL" id="JAVIZJ010000002">
    <property type="protein sequence ID" value="MDR6209291.1"/>
    <property type="molecule type" value="Genomic_DNA"/>
</dbReference>